<dbReference type="GO" id="GO:0016757">
    <property type="term" value="F:glycosyltransferase activity"/>
    <property type="evidence" value="ECO:0007669"/>
    <property type="project" value="UniProtKB-KW"/>
</dbReference>
<keyword evidence="5 7" id="KW-1133">Transmembrane helix</keyword>
<dbReference type="Gene3D" id="3.90.550.10">
    <property type="entry name" value="Spore Coat Polysaccharide Biosynthesis Protein SpsA, Chain A"/>
    <property type="match status" value="1"/>
</dbReference>
<dbReference type="InterPro" id="IPR050256">
    <property type="entry name" value="Glycosyltransferase_2"/>
</dbReference>
<dbReference type="InterPro" id="IPR001173">
    <property type="entry name" value="Glyco_trans_2-like"/>
</dbReference>
<dbReference type="PANTHER" id="PTHR48090">
    <property type="entry name" value="UNDECAPRENYL-PHOSPHATE 4-DEOXY-4-FORMAMIDO-L-ARABINOSE TRANSFERASE-RELATED"/>
    <property type="match status" value="1"/>
</dbReference>
<sequence length="331" mass="37165">MDKLAIVVPCYNEEEVLKLASEALRGVLADLTEKGKIAGDSFILFVNDGSKDRTWELIEEEHTAYPAQVSGVKLAGNVGHQFALTAGLVTAKDMCDVTISIDADLQDDVAVIEEMIDRFHEGNDIVYGVRRERKTDTFFKRTTAQAFYKLMGLMGVKTVYNHADFRLMSRRAVEEFSKYKETNLFLRGMMPLIGYQTANVYYDRKERAAGESKYPLKKMLALAFNGISSFSVKPISLILGLGLLIIFFSILALIYALFSYFTGHVVPGWTSLILSIWFLGGLQLLAIGLVGQYIGKIYIEVKQRPRYNIEKVLYDAADTDVERSDAANEKE</sequence>
<name>A0A2K4ZGM6_9FIRM</name>
<dbReference type="CDD" id="cd04187">
    <property type="entry name" value="DPM1_like_bac"/>
    <property type="match status" value="1"/>
</dbReference>
<dbReference type="EMBL" id="OFSM01000011">
    <property type="protein sequence ID" value="SOY29604.1"/>
    <property type="molecule type" value="Genomic_DNA"/>
</dbReference>
<feature type="domain" description="Glycosyltransferase 2-like" evidence="8">
    <location>
        <begin position="6"/>
        <end position="175"/>
    </location>
</feature>
<proteinExistence type="predicted"/>
<comment type="subcellular location">
    <subcellularLocation>
        <location evidence="1">Membrane</location>
        <topology evidence="1">Multi-pass membrane protein</topology>
    </subcellularLocation>
</comment>
<accession>A0A2K4ZGM6</accession>
<dbReference type="InterPro" id="IPR029044">
    <property type="entry name" value="Nucleotide-diphossugar_trans"/>
</dbReference>
<evidence type="ECO:0000256" key="4">
    <source>
        <dbReference type="ARBA" id="ARBA00022692"/>
    </source>
</evidence>
<evidence type="ECO:0000256" key="5">
    <source>
        <dbReference type="ARBA" id="ARBA00022989"/>
    </source>
</evidence>
<keyword evidence="6 7" id="KW-0472">Membrane</keyword>
<evidence type="ECO:0000256" key="6">
    <source>
        <dbReference type="ARBA" id="ARBA00023136"/>
    </source>
</evidence>
<feature type="transmembrane region" description="Helical" evidence="7">
    <location>
        <begin position="237"/>
        <end position="260"/>
    </location>
</feature>
<dbReference type="EC" id="2.4.-.-" evidence="9"/>
<reference evidence="9 10" key="1">
    <citation type="submission" date="2018-01" db="EMBL/GenBank/DDBJ databases">
        <authorList>
            <person name="Gaut B.S."/>
            <person name="Morton B.R."/>
            <person name="Clegg M.T."/>
            <person name="Duvall M.R."/>
        </authorList>
    </citation>
    <scope>NUCLEOTIDE SEQUENCE [LARGE SCALE GENOMIC DNA]</scope>
    <source>
        <strain evidence="9">GP69</strain>
    </source>
</reference>
<keyword evidence="3 9" id="KW-0808">Transferase</keyword>
<evidence type="ECO:0000256" key="7">
    <source>
        <dbReference type="SAM" id="Phobius"/>
    </source>
</evidence>
<feature type="transmembrane region" description="Helical" evidence="7">
    <location>
        <begin position="272"/>
        <end position="294"/>
    </location>
</feature>
<keyword evidence="10" id="KW-1185">Reference proteome</keyword>
<dbReference type="PANTHER" id="PTHR48090:SF1">
    <property type="entry name" value="PROPHAGE BACTOPRENOL GLUCOSYL TRANSFERASE HOMOLOG"/>
    <property type="match status" value="1"/>
</dbReference>
<evidence type="ECO:0000256" key="2">
    <source>
        <dbReference type="ARBA" id="ARBA00022676"/>
    </source>
</evidence>
<dbReference type="RefSeq" id="WP_103239708.1">
    <property type="nucleotide sequence ID" value="NZ_CANRXC010000006.1"/>
</dbReference>
<dbReference type="OrthoDB" id="9807778at2"/>
<evidence type="ECO:0000256" key="1">
    <source>
        <dbReference type="ARBA" id="ARBA00004141"/>
    </source>
</evidence>
<evidence type="ECO:0000259" key="8">
    <source>
        <dbReference type="Pfam" id="PF00535"/>
    </source>
</evidence>
<evidence type="ECO:0000313" key="9">
    <source>
        <dbReference type="EMBL" id="SOY29604.1"/>
    </source>
</evidence>
<dbReference type="Pfam" id="PF00535">
    <property type="entry name" value="Glycos_transf_2"/>
    <property type="match status" value="1"/>
</dbReference>
<keyword evidence="2 9" id="KW-0328">Glycosyltransferase</keyword>
<organism evidence="9 10">
    <name type="scientific">Acetatifactor muris</name>
    <dbReference type="NCBI Taxonomy" id="879566"/>
    <lineage>
        <taxon>Bacteria</taxon>
        <taxon>Bacillati</taxon>
        <taxon>Bacillota</taxon>
        <taxon>Clostridia</taxon>
        <taxon>Lachnospirales</taxon>
        <taxon>Lachnospiraceae</taxon>
        <taxon>Acetatifactor</taxon>
    </lineage>
</organism>
<protein>
    <submittedName>
        <fullName evidence="9">Putative glycosyltransferase YkoT</fullName>
        <ecNumber evidence="9">2.4.-.-</ecNumber>
    </submittedName>
</protein>
<keyword evidence="4 7" id="KW-0812">Transmembrane</keyword>
<dbReference type="Proteomes" id="UP000236311">
    <property type="component" value="Unassembled WGS sequence"/>
</dbReference>
<dbReference type="AlphaFoldDB" id="A0A2K4ZGM6"/>
<dbReference type="GO" id="GO:0005886">
    <property type="term" value="C:plasma membrane"/>
    <property type="evidence" value="ECO:0007669"/>
    <property type="project" value="TreeGrafter"/>
</dbReference>
<dbReference type="SUPFAM" id="SSF53448">
    <property type="entry name" value="Nucleotide-diphospho-sugar transferases"/>
    <property type="match status" value="1"/>
</dbReference>
<gene>
    <name evidence="9" type="primary">ykoT</name>
    <name evidence="9" type="ORF">AMURIS_02325</name>
</gene>
<evidence type="ECO:0000256" key="3">
    <source>
        <dbReference type="ARBA" id="ARBA00022679"/>
    </source>
</evidence>
<evidence type="ECO:0000313" key="10">
    <source>
        <dbReference type="Proteomes" id="UP000236311"/>
    </source>
</evidence>